<evidence type="ECO:0000313" key="8">
    <source>
        <dbReference type="Proteomes" id="UP001318040"/>
    </source>
</evidence>
<comment type="similarity">
    <text evidence="2">Belongs to the IL-17 family.</text>
</comment>
<evidence type="ECO:0000256" key="4">
    <source>
        <dbReference type="ARBA" id="ARBA00022525"/>
    </source>
</evidence>
<keyword evidence="3" id="KW-0202">Cytokine</keyword>
<evidence type="ECO:0000256" key="6">
    <source>
        <dbReference type="SAM" id="MobiDB-lite"/>
    </source>
</evidence>
<sequence length="229" mass="24817">MIFKSLQTLLTTTTLLLLLLVVVAQCSRKSNHHHRHHHQHHHQQSASAASSSAGQWEAADGGRHVGPDGLWTGPECQADVPDEVLLKRLYLPHSVRELLESANDLEAASSAASAPALDCPRWSPELLKSSLLRDRSLSPWTYRMNEDPSRVPARLPEAQCLCPGCVDASRQRHDLAWASVPVTAAAGVLRRVPCALGRVALVPGWVHVAVACTCAAPATRDAGRTLRGR</sequence>
<dbReference type="SUPFAM" id="SSF57501">
    <property type="entry name" value="Cystine-knot cytokines"/>
    <property type="match status" value="1"/>
</dbReference>
<comment type="subcellular location">
    <subcellularLocation>
        <location evidence="1">Secreted</location>
    </subcellularLocation>
</comment>
<dbReference type="Gene3D" id="2.10.90.10">
    <property type="entry name" value="Cystine-knot cytokines"/>
    <property type="match status" value="1"/>
</dbReference>
<keyword evidence="5 7" id="KW-0732">Signal</keyword>
<dbReference type="InterPro" id="IPR020440">
    <property type="entry name" value="IL-17_chr"/>
</dbReference>
<organism evidence="8 9">
    <name type="scientific">Petromyzon marinus</name>
    <name type="common">Sea lamprey</name>
    <dbReference type="NCBI Taxonomy" id="7757"/>
    <lineage>
        <taxon>Eukaryota</taxon>
        <taxon>Metazoa</taxon>
        <taxon>Chordata</taxon>
        <taxon>Craniata</taxon>
        <taxon>Vertebrata</taxon>
        <taxon>Cyclostomata</taxon>
        <taxon>Hyperoartia</taxon>
        <taxon>Petromyzontiformes</taxon>
        <taxon>Petromyzontidae</taxon>
        <taxon>Petromyzon</taxon>
    </lineage>
</organism>
<evidence type="ECO:0000256" key="7">
    <source>
        <dbReference type="SAM" id="SignalP"/>
    </source>
</evidence>
<gene>
    <name evidence="9" type="primary">LOC116957042</name>
</gene>
<dbReference type="GO" id="GO:0005125">
    <property type="term" value="F:cytokine activity"/>
    <property type="evidence" value="ECO:0007669"/>
    <property type="project" value="UniProtKB-KW"/>
</dbReference>
<feature type="compositionally biased region" description="Low complexity" evidence="6">
    <location>
        <begin position="44"/>
        <end position="53"/>
    </location>
</feature>
<dbReference type="InterPro" id="IPR010345">
    <property type="entry name" value="IL-17_fam"/>
</dbReference>
<name>A0AAJ7UEF0_PETMA</name>
<feature type="chain" id="PRO_5042550318" evidence="7">
    <location>
        <begin position="25"/>
        <end position="229"/>
    </location>
</feature>
<keyword evidence="4" id="KW-0964">Secreted</keyword>
<dbReference type="GO" id="GO:0005615">
    <property type="term" value="C:extracellular space"/>
    <property type="evidence" value="ECO:0007669"/>
    <property type="project" value="UniProtKB-KW"/>
</dbReference>
<dbReference type="KEGG" id="pmrn:116957042"/>
<feature type="region of interest" description="Disordered" evidence="6">
    <location>
        <begin position="31"/>
        <end position="72"/>
    </location>
</feature>
<evidence type="ECO:0000256" key="3">
    <source>
        <dbReference type="ARBA" id="ARBA00022514"/>
    </source>
</evidence>
<dbReference type="PRINTS" id="PR01932">
    <property type="entry name" value="INTRLEUKIN17"/>
</dbReference>
<feature type="signal peptide" evidence="7">
    <location>
        <begin position="1"/>
        <end position="24"/>
    </location>
</feature>
<protein>
    <submittedName>
        <fullName evidence="9">Interleukin-17C-like</fullName>
    </submittedName>
</protein>
<evidence type="ECO:0000313" key="9">
    <source>
        <dbReference type="RefSeq" id="XP_032834850.1"/>
    </source>
</evidence>
<evidence type="ECO:0000256" key="1">
    <source>
        <dbReference type="ARBA" id="ARBA00004613"/>
    </source>
</evidence>
<dbReference type="InterPro" id="IPR029034">
    <property type="entry name" value="Cystine-knot_cytokine"/>
</dbReference>
<proteinExistence type="inferred from homology"/>
<dbReference type="AlphaFoldDB" id="A0AAJ7UEF0"/>
<dbReference type="Pfam" id="PF06083">
    <property type="entry name" value="IL17"/>
    <property type="match status" value="1"/>
</dbReference>
<evidence type="ECO:0000256" key="5">
    <source>
        <dbReference type="ARBA" id="ARBA00022729"/>
    </source>
</evidence>
<accession>A0AAJ7UEF0</accession>
<dbReference type="GO" id="GO:0006954">
    <property type="term" value="P:inflammatory response"/>
    <property type="evidence" value="ECO:0007669"/>
    <property type="project" value="InterPro"/>
</dbReference>
<evidence type="ECO:0000256" key="2">
    <source>
        <dbReference type="ARBA" id="ARBA00007236"/>
    </source>
</evidence>
<feature type="compositionally biased region" description="Basic residues" evidence="6">
    <location>
        <begin position="31"/>
        <end position="43"/>
    </location>
</feature>
<dbReference type="Proteomes" id="UP001318040">
    <property type="component" value="Chromosome 69"/>
</dbReference>
<dbReference type="RefSeq" id="XP_032834850.1">
    <property type="nucleotide sequence ID" value="XM_032978959.1"/>
</dbReference>
<reference evidence="9" key="1">
    <citation type="submission" date="2025-08" db="UniProtKB">
        <authorList>
            <consortium name="RefSeq"/>
        </authorList>
    </citation>
    <scope>IDENTIFICATION</scope>
    <source>
        <tissue evidence="9">Sperm</tissue>
    </source>
</reference>
<keyword evidence="8" id="KW-1185">Reference proteome</keyword>